<accession>A0A2G9FXK5</accession>
<dbReference type="InterPro" id="IPR025422">
    <property type="entry name" value="TGA_domain"/>
</dbReference>
<dbReference type="AlphaFoldDB" id="A0A2G9FXK5"/>
<evidence type="ECO:0000259" key="1">
    <source>
        <dbReference type="PROSITE" id="PS51806"/>
    </source>
</evidence>
<dbReference type="Pfam" id="PF14144">
    <property type="entry name" value="DOG1"/>
    <property type="match status" value="1"/>
</dbReference>
<reference evidence="3" key="1">
    <citation type="journal article" date="2018" name="Gigascience">
        <title>Genome assembly of the Pink Ipe (Handroanthus impetiginosus, Bignoniaceae), a highly valued, ecologically keystone Neotropical timber forest tree.</title>
        <authorList>
            <person name="Silva-Junior O.B."/>
            <person name="Grattapaglia D."/>
            <person name="Novaes E."/>
            <person name="Collevatti R.G."/>
        </authorList>
    </citation>
    <scope>NUCLEOTIDE SEQUENCE [LARGE SCALE GENOMIC DNA]</scope>
    <source>
        <strain evidence="3">cv. UFG-1</strain>
    </source>
</reference>
<keyword evidence="3" id="KW-1185">Reference proteome</keyword>
<organism evidence="2 3">
    <name type="scientific">Handroanthus impetiginosus</name>
    <dbReference type="NCBI Taxonomy" id="429701"/>
    <lineage>
        <taxon>Eukaryota</taxon>
        <taxon>Viridiplantae</taxon>
        <taxon>Streptophyta</taxon>
        <taxon>Embryophyta</taxon>
        <taxon>Tracheophyta</taxon>
        <taxon>Spermatophyta</taxon>
        <taxon>Magnoliopsida</taxon>
        <taxon>eudicotyledons</taxon>
        <taxon>Gunneridae</taxon>
        <taxon>Pentapetalae</taxon>
        <taxon>asterids</taxon>
        <taxon>lamiids</taxon>
        <taxon>Lamiales</taxon>
        <taxon>Bignoniaceae</taxon>
        <taxon>Crescentiina</taxon>
        <taxon>Tabebuia alliance</taxon>
        <taxon>Handroanthus</taxon>
    </lineage>
</organism>
<dbReference type="STRING" id="429701.A0A2G9FXK5"/>
<dbReference type="GO" id="GO:0043565">
    <property type="term" value="F:sequence-specific DNA binding"/>
    <property type="evidence" value="ECO:0007669"/>
    <property type="project" value="InterPro"/>
</dbReference>
<feature type="domain" description="DOG1" evidence="1">
    <location>
        <begin position="95"/>
        <end position="307"/>
    </location>
</feature>
<dbReference type="Proteomes" id="UP000231279">
    <property type="component" value="Unassembled WGS sequence"/>
</dbReference>
<evidence type="ECO:0000313" key="2">
    <source>
        <dbReference type="EMBL" id="PIM97796.1"/>
    </source>
</evidence>
<gene>
    <name evidence="2" type="ORF">CDL12_29731</name>
</gene>
<comment type="caution">
    <text evidence="2">The sequence shown here is derived from an EMBL/GenBank/DDBJ whole genome shotgun (WGS) entry which is preliminary data.</text>
</comment>
<proteinExistence type="predicted"/>
<dbReference type="EMBL" id="NKXS01009108">
    <property type="protein sequence ID" value="PIM97796.1"/>
    <property type="molecule type" value="Genomic_DNA"/>
</dbReference>
<dbReference type="PANTHER" id="PTHR47209">
    <property type="entry name" value="OS06G0639500 PROTEIN"/>
    <property type="match status" value="1"/>
</dbReference>
<dbReference type="PROSITE" id="PS51806">
    <property type="entry name" value="DOG1"/>
    <property type="match status" value="1"/>
</dbReference>
<protein>
    <recommendedName>
        <fullName evidence="1">DOG1 domain-containing protein</fullName>
    </recommendedName>
</protein>
<name>A0A2G9FXK5_9LAMI</name>
<dbReference type="GO" id="GO:0006351">
    <property type="term" value="P:DNA-templated transcription"/>
    <property type="evidence" value="ECO:0007669"/>
    <property type="project" value="InterPro"/>
</dbReference>
<dbReference type="InterPro" id="IPR053293">
    <property type="entry name" value="OCM_Kinase"/>
</dbReference>
<sequence length="311" mass="36458">MNIRKATHYPFTLNLRSKMYFIPIEILKEFYYFFNQNDNTFLSCRRHFQETEYDDEEEDQELRIKGKSLRDVDSIAKQVTCITIHKREPKKPSEEFFSCEKYGAWRQEQRTGAARLKKQLKARWAIQKLIDEQLNRFNAHYNRALGPTKMTDVAQFLMPKWVPAHELAALFWLGDWRPSTILELLRSLAHSLWDPAGVERALSQLINDIRIEEAVIDEEMTEIQSNCVLHLPFGPVKNDQNGPPLARVMSECKKIHRVIVKAQNLRFKNSQIILSVLVSHYGTVFDSPRVVNKQFRILVNPIIQNKSESEL</sequence>
<dbReference type="PANTHER" id="PTHR47209:SF4">
    <property type="entry name" value="SEED DORMANCY CONTROL PROTEIN"/>
    <property type="match status" value="1"/>
</dbReference>
<dbReference type="OrthoDB" id="1611096at2759"/>
<evidence type="ECO:0000313" key="3">
    <source>
        <dbReference type="Proteomes" id="UP000231279"/>
    </source>
</evidence>